<protein>
    <submittedName>
        <fullName evidence="1">Uncharacterized protein</fullName>
    </submittedName>
</protein>
<dbReference type="AlphaFoldDB" id="A0AAW1Q329"/>
<organism evidence="1 2">
    <name type="scientific">[Myrmecia] bisecta</name>
    <dbReference type="NCBI Taxonomy" id="41462"/>
    <lineage>
        <taxon>Eukaryota</taxon>
        <taxon>Viridiplantae</taxon>
        <taxon>Chlorophyta</taxon>
        <taxon>core chlorophytes</taxon>
        <taxon>Trebouxiophyceae</taxon>
        <taxon>Trebouxiales</taxon>
        <taxon>Trebouxiaceae</taxon>
        <taxon>Myrmecia</taxon>
    </lineage>
</organism>
<proteinExistence type="predicted"/>
<keyword evidence="2" id="KW-1185">Reference proteome</keyword>
<dbReference type="SUPFAM" id="SSF57938">
    <property type="entry name" value="DnaJ/Hsp40 cysteine-rich domain"/>
    <property type="match status" value="1"/>
</dbReference>
<sequence length="95" mass="10353">MALFPSPPRGQLHSHVSGLDDATAVIWRGGGRGKTTCGECKGRGRVNYIDRAMLPKGAWPQWCTACRGSGLWFCERCMGTGVKRNPIGFRLSADE</sequence>
<dbReference type="InterPro" id="IPR036410">
    <property type="entry name" value="HSP_DnaJ_Cys-rich_dom_sf"/>
</dbReference>
<dbReference type="EMBL" id="JALJOR010000005">
    <property type="protein sequence ID" value="KAK9816738.1"/>
    <property type="molecule type" value="Genomic_DNA"/>
</dbReference>
<dbReference type="Gene3D" id="2.10.230.10">
    <property type="entry name" value="Heat shock protein DnaJ, cysteine-rich domain"/>
    <property type="match status" value="1"/>
</dbReference>
<evidence type="ECO:0000313" key="2">
    <source>
        <dbReference type="Proteomes" id="UP001489004"/>
    </source>
</evidence>
<comment type="caution">
    <text evidence="1">The sequence shown here is derived from an EMBL/GenBank/DDBJ whole genome shotgun (WGS) entry which is preliminary data.</text>
</comment>
<gene>
    <name evidence="1" type="ORF">WJX72_004392</name>
</gene>
<name>A0AAW1Q329_9CHLO</name>
<reference evidence="1 2" key="1">
    <citation type="journal article" date="2024" name="Nat. Commun.">
        <title>Phylogenomics reveals the evolutionary origins of lichenization in chlorophyte algae.</title>
        <authorList>
            <person name="Puginier C."/>
            <person name="Libourel C."/>
            <person name="Otte J."/>
            <person name="Skaloud P."/>
            <person name="Haon M."/>
            <person name="Grisel S."/>
            <person name="Petersen M."/>
            <person name="Berrin J.G."/>
            <person name="Delaux P.M."/>
            <person name="Dal Grande F."/>
            <person name="Keller J."/>
        </authorList>
    </citation>
    <scope>NUCLEOTIDE SEQUENCE [LARGE SCALE GENOMIC DNA]</scope>
    <source>
        <strain evidence="1 2">SAG 2043</strain>
    </source>
</reference>
<accession>A0AAW1Q329</accession>
<evidence type="ECO:0000313" key="1">
    <source>
        <dbReference type="EMBL" id="KAK9816738.1"/>
    </source>
</evidence>
<dbReference type="Proteomes" id="UP001489004">
    <property type="component" value="Unassembled WGS sequence"/>
</dbReference>